<evidence type="ECO:0000313" key="4">
    <source>
        <dbReference type="Proteomes" id="UP000242254"/>
    </source>
</evidence>
<protein>
    <recommendedName>
        <fullName evidence="2">CASTOR ACT domain-containing protein</fullName>
    </recommendedName>
</protein>
<dbReference type="InterPro" id="IPR027795">
    <property type="entry name" value="CASTOR_ACT_dom"/>
</dbReference>
<dbReference type="PANTHER" id="PTHR31131:SF6">
    <property type="entry name" value="CASTOR ACT DOMAIN-CONTAINING PROTEIN"/>
    <property type="match status" value="1"/>
</dbReference>
<dbReference type="RefSeq" id="XP_023463837.1">
    <property type="nucleotide sequence ID" value="XM_023609335.1"/>
</dbReference>
<feature type="domain" description="CASTOR ACT" evidence="2">
    <location>
        <begin position="79"/>
        <end position="140"/>
    </location>
</feature>
<dbReference type="InterPro" id="IPR045865">
    <property type="entry name" value="ACT-like_dom_sf"/>
</dbReference>
<keyword evidence="4" id="KW-1185">Reference proteome</keyword>
<dbReference type="Pfam" id="PF13840">
    <property type="entry name" value="ACT_7"/>
    <property type="match status" value="2"/>
</dbReference>
<evidence type="ECO:0000256" key="1">
    <source>
        <dbReference type="SAM" id="MobiDB-lite"/>
    </source>
</evidence>
<dbReference type="GO" id="GO:0006520">
    <property type="term" value="P:amino acid metabolic process"/>
    <property type="evidence" value="ECO:0007669"/>
    <property type="project" value="UniProtKB-ARBA"/>
</dbReference>
<dbReference type="SUPFAM" id="SSF55021">
    <property type="entry name" value="ACT-like"/>
    <property type="match status" value="2"/>
</dbReference>
<dbReference type="EMBL" id="KZ303856">
    <property type="protein sequence ID" value="PHZ10129.1"/>
    <property type="molecule type" value="Genomic_DNA"/>
</dbReference>
<dbReference type="Gene3D" id="3.30.2130.10">
    <property type="entry name" value="VC0802-like"/>
    <property type="match status" value="2"/>
</dbReference>
<dbReference type="PANTHER" id="PTHR31131">
    <property type="entry name" value="CHROMOSOME 1, WHOLE GENOME SHOTGUN SEQUENCE"/>
    <property type="match status" value="1"/>
</dbReference>
<accession>A0A2G4SMY0</accession>
<name>A0A2G4SMY0_RHIZD</name>
<sequence length="331" mass="37581">MISILPCKVKLLHFPRSHLHHVTHAIVKACFFQDMNDLNYFFSFTENAFEISIVANKQVIDQDFIPPLTMTQCHDMKYSNDIYRVLQVDDEGGQGASGKRISDISEPLAQGKFSIFYMSTYQTDYVLVKERRLRQAIELLGQLGYQFDQDSLESYLGDSPPSNSHTSQEDLKEEDFEKSVLTDELQCVGLNPHLRSEWAMTVLKILSYPELITPDGDSRRFFSYTASNEGISLIANQAILDLFSEADIFQDEESPRYRVIQVNLAGSNLDRCGIVWSISRPLAAHMNLLYLSTFKSANVLVSSDDLPRAEEILANDLKKGMMAEVILEPEL</sequence>
<proteinExistence type="predicted"/>
<gene>
    <name evidence="3" type="ORF">RHIMIDRAFT_240237</name>
</gene>
<dbReference type="AlphaFoldDB" id="A0A2G4SMY0"/>
<dbReference type="InterPro" id="IPR051719">
    <property type="entry name" value="CASTOR_mTORC1"/>
</dbReference>
<reference evidence="3 4" key="1">
    <citation type="journal article" date="2016" name="Proc. Natl. Acad. Sci. U.S.A.">
        <title>Lipid metabolic changes in an early divergent fungus govern the establishment of a mutualistic symbiosis with endobacteria.</title>
        <authorList>
            <person name="Lastovetsky O.A."/>
            <person name="Gaspar M.L."/>
            <person name="Mondo S.J."/>
            <person name="LaButti K.M."/>
            <person name="Sandor L."/>
            <person name="Grigoriev I.V."/>
            <person name="Henry S.A."/>
            <person name="Pawlowska T.E."/>
        </authorList>
    </citation>
    <scope>NUCLEOTIDE SEQUENCE [LARGE SCALE GENOMIC DNA]</scope>
    <source>
        <strain evidence="3 4">ATCC 52813</strain>
    </source>
</reference>
<organism evidence="3 4">
    <name type="scientific">Rhizopus microsporus ATCC 52813</name>
    <dbReference type="NCBI Taxonomy" id="1340429"/>
    <lineage>
        <taxon>Eukaryota</taxon>
        <taxon>Fungi</taxon>
        <taxon>Fungi incertae sedis</taxon>
        <taxon>Mucoromycota</taxon>
        <taxon>Mucoromycotina</taxon>
        <taxon>Mucoromycetes</taxon>
        <taxon>Mucorales</taxon>
        <taxon>Mucorineae</taxon>
        <taxon>Rhizopodaceae</taxon>
        <taxon>Rhizopus</taxon>
    </lineage>
</organism>
<dbReference type="GeneID" id="35440325"/>
<evidence type="ECO:0000313" key="3">
    <source>
        <dbReference type="EMBL" id="PHZ10129.1"/>
    </source>
</evidence>
<dbReference type="Proteomes" id="UP000242254">
    <property type="component" value="Unassembled WGS sequence"/>
</dbReference>
<evidence type="ECO:0000259" key="2">
    <source>
        <dbReference type="Pfam" id="PF13840"/>
    </source>
</evidence>
<dbReference type="GO" id="GO:0046394">
    <property type="term" value="P:carboxylic acid biosynthetic process"/>
    <property type="evidence" value="ECO:0007669"/>
    <property type="project" value="UniProtKB-ARBA"/>
</dbReference>
<feature type="region of interest" description="Disordered" evidence="1">
    <location>
        <begin position="154"/>
        <end position="175"/>
    </location>
</feature>
<feature type="domain" description="CASTOR ACT" evidence="2">
    <location>
        <begin position="255"/>
        <end position="314"/>
    </location>
</feature>